<name>G8TYW8_SULAD</name>
<gene>
    <name evidence="1" type="ordered locus">Sulac_1650</name>
</gene>
<protein>
    <submittedName>
        <fullName evidence="1">Uncharacterized protein</fullName>
    </submittedName>
</protein>
<dbReference type="KEGG" id="sap:Sulac_1650"/>
<reference evidence="2" key="1">
    <citation type="submission" date="2011-12" db="EMBL/GenBank/DDBJ databases">
        <title>The complete genome of chromosome of Sulfobacillus acidophilus DSM 10332.</title>
        <authorList>
            <person name="Lucas S."/>
            <person name="Han J."/>
            <person name="Lapidus A."/>
            <person name="Bruce D."/>
            <person name="Goodwin L."/>
            <person name="Pitluck S."/>
            <person name="Peters L."/>
            <person name="Kyrpides N."/>
            <person name="Mavromatis K."/>
            <person name="Ivanova N."/>
            <person name="Mikhailova N."/>
            <person name="Chertkov O."/>
            <person name="Saunders E."/>
            <person name="Detter J.C."/>
            <person name="Tapia R."/>
            <person name="Han C."/>
            <person name="Land M."/>
            <person name="Hauser L."/>
            <person name="Markowitz V."/>
            <person name="Cheng J.-F."/>
            <person name="Hugenholtz P."/>
            <person name="Woyke T."/>
            <person name="Wu D."/>
            <person name="Pukall R."/>
            <person name="Gehrich-Schroeter G."/>
            <person name="Schneider S."/>
            <person name="Klenk H.-P."/>
            <person name="Eisen J.A."/>
        </authorList>
    </citation>
    <scope>NUCLEOTIDE SEQUENCE [LARGE SCALE GENOMIC DNA]</scope>
    <source>
        <strain evidence="2">ATCC 700253 / DSM 10332 / NAL</strain>
    </source>
</reference>
<dbReference type="AlphaFoldDB" id="G8TYW8"/>
<proteinExistence type="predicted"/>
<dbReference type="EMBL" id="CP003179">
    <property type="protein sequence ID" value="AEW05147.1"/>
    <property type="molecule type" value="Genomic_DNA"/>
</dbReference>
<evidence type="ECO:0000313" key="2">
    <source>
        <dbReference type="Proteomes" id="UP000005439"/>
    </source>
</evidence>
<evidence type="ECO:0000313" key="1">
    <source>
        <dbReference type="EMBL" id="AEW05147.1"/>
    </source>
</evidence>
<sequence length="68" mass="7690">MSSRLSHAAQLAAYLDLEHASRRARYEGWVPCPQIKSWSMPGTILPKSSLTLPEPGLYRYLILIISTF</sequence>
<accession>G8TYW8</accession>
<reference evidence="1 2" key="2">
    <citation type="journal article" date="2012" name="Stand. Genomic Sci.">
        <title>Complete genome sequence of the moderately thermophilic mineral-sulfide-oxidizing firmicute Sulfobacillus acidophilus type strain (NAL(T)).</title>
        <authorList>
            <person name="Anderson I."/>
            <person name="Chertkov O."/>
            <person name="Chen A."/>
            <person name="Saunders E."/>
            <person name="Lapidus A."/>
            <person name="Nolan M."/>
            <person name="Lucas S."/>
            <person name="Hammon N."/>
            <person name="Deshpande S."/>
            <person name="Cheng J.F."/>
            <person name="Han C."/>
            <person name="Tapia R."/>
            <person name="Goodwin L.A."/>
            <person name="Pitluck S."/>
            <person name="Liolios K."/>
            <person name="Pagani I."/>
            <person name="Ivanova N."/>
            <person name="Mikhailova N."/>
            <person name="Pati A."/>
            <person name="Palaniappan K."/>
            <person name="Land M."/>
            <person name="Pan C."/>
            <person name="Rohde M."/>
            <person name="Pukall R."/>
            <person name="Goker M."/>
            <person name="Detter J.C."/>
            <person name="Woyke T."/>
            <person name="Bristow J."/>
            <person name="Eisen J.A."/>
            <person name="Markowitz V."/>
            <person name="Hugenholtz P."/>
            <person name="Kyrpides N.C."/>
            <person name="Klenk H.P."/>
            <person name="Mavromatis K."/>
        </authorList>
    </citation>
    <scope>NUCLEOTIDE SEQUENCE [LARGE SCALE GENOMIC DNA]</scope>
    <source>
        <strain evidence="2">ATCC 700253 / DSM 10332 / NAL</strain>
    </source>
</reference>
<dbReference type="Proteomes" id="UP000005439">
    <property type="component" value="Chromosome"/>
</dbReference>
<organism evidence="1 2">
    <name type="scientific">Sulfobacillus acidophilus (strain ATCC 700253 / DSM 10332 / NAL)</name>
    <dbReference type="NCBI Taxonomy" id="679936"/>
    <lineage>
        <taxon>Bacteria</taxon>
        <taxon>Bacillati</taxon>
        <taxon>Bacillota</taxon>
        <taxon>Clostridia</taxon>
        <taxon>Eubacteriales</taxon>
        <taxon>Clostridiales Family XVII. Incertae Sedis</taxon>
        <taxon>Sulfobacillus</taxon>
    </lineage>
</organism>
<keyword evidence="2" id="KW-1185">Reference proteome</keyword>
<dbReference type="HOGENOM" id="CLU_2792458_0_0_9"/>